<dbReference type="GO" id="GO:0046872">
    <property type="term" value="F:metal ion binding"/>
    <property type="evidence" value="ECO:0007669"/>
    <property type="project" value="InterPro"/>
</dbReference>
<organism evidence="6 7">
    <name type="scientific">Boudabousia tangfeifanii</name>
    <dbReference type="NCBI Taxonomy" id="1912795"/>
    <lineage>
        <taxon>Bacteria</taxon>
        <taxon>Bacillati</taxon>
        <taxon>Actinomycetota</taxon>
        <taxon>Actinomycetes</taxon>
        <taxon>Actinomycetales</taxon>
        <taxon>Actinomycetaceae</taxon>
        <taxon>Boudabousia</taxon>
    </lineage>
</organism>
<proteinExistence type="inferred from homology"/>
<evidence type="ECO:0000256" key="2">
    <source>
        <dbReference type="ARBA" id="ARBA00022448"/>
    </source>
</evidence>
<dbReference type="GO" id="GO:0030001">
    <property type="term" value="P:metal ion transport"/>
    <property type="evidence" value="ECO:0007669"/>
    <property type="project" value="InterPro"/>
</dbReference>
<evidence type="ECO:0000256" key="5">
    <source>
        <dbReference type="SAM" id="SignalP"/>
    </source>
</evidence>
<gene>
    <name evidence="6" type="ORF">BK816_06105</name>
</gene>
<dbReference type="AlphaFoldDB" id="A0A1D9MKS6"/>
<evidence type="ECO:0000256" key="1">
    <source>
        <dbReference type="ARBA" id="ARBA00011028"/>
    </source>
</evidence>
<dbReference type="Pfam" id="PF01297">
    <property type="entry name" value="ZnuA"/>
    <property type="match status" value="1"/>
</dbReference>
<dbReference type="KEGG" id="avu:BK816_06105"/>
<dbReference type="PANTHER" id="PTHR42953:SF3">
    <property type="entry name" value="HIGH-AFFINITY ZINC UPTAKE SYSTEM PROTEIN ZNUA"/>
    <property type="match status" value="1"/>
</dbReference>
<dbReference type="SUPFAM" id="SSF53807">
    <property type="entry name" value="Helical backbone' metal receptor"/>
    <property type="match status" value="1"/>
</dbReference>
<feature type="compositionally biased region" description="Basic and acidic residues" evidence="4">
    <location>
        <begin position="134"/>
        <end position="196"/>
    </location>
</feature>
<accession>A0A1D9MKS6</accession>
<keyword evidence="7" id="KW-1185">Reference proteome</keyword>
<feature type="region of interest" description="Disordered" evidence="4">
    <location>
        <begin position="125"/>
        <end position="198"/>
    </location>
</feature>
<evidence type="ECO:0000256" key="4">
    <source>
        <dbReference type="SAM" id="MobiDB-lite"/>
    </source>
</evidence>
<dbReference type="InterPro" id="IPR050492">
    <property type="entry name" value="Bact_metal-bind_prot9"/>
</dbReference>
<keyword evidence="2" id="KW-0813">Transport</keyword>
<feature type="chain" id="PRO_5038916788" description="Zinc ABC transporter substrate-binding protein" evidence="5">
    <location>
        <begin position="24"/>
        <end position="367"/>
    </location>
</feature>
<dbReference type="Proteomes" id="UP000176288">
    <property type="component" value="Chromosome"/>
</dbReference>
<dbReference type="InterPro" id="IPR006127">
    <property type="entry name" value="ZnuA-like"/>
</dbReference>
<reference evidence="6 7" key="1">
    <citation type="submission" date="2016-10" db="EMBL/GenBank/DDBJ databases">
        <title>Actinomyces aegypiusis sp. nov., isolated from the Aegypius monachus in Qinghai Tibet Plateau China.</title>
        <authorList>
            <person name="Wang Y."/>
        </authorList>
    </citation>
    <scope>NUCLEOTIDE SEQUENCE [LARGE SCALE GENOMIC DNA]</scope>
    <source>
        <strain evidence="6 7">VUL4_3</strain>
    </source>
</reference>
<evidence type="ECO:0000256" key="3">
    <source>
        <dbReference type="ARBA" id="ARBA00022729"/>
    </source>
</evidence>
<dbReference type="STRING" id="1912795.BK816_06105"/>
<evidence type="ECO:0000313" key="7">
    <source>
        <dbReference type="Proteomes" id="UP000176288"/>
    </source>
</evidence>
<feature type="signal peptide" evidence="5">
    <location>
        <begin position="1"/>
        <end position="23"/>
    </location>
</feature>
<comment type="similarity">
    <text evidence="1">Belongs to the bacterial solute-binding protein 9 family.</text>
</comment>
<name>A0A1D9MKS6_9ACTO</name>
<keyword evidence="3 5" id="KW-0732">Signal</keyword>
<dbReference type="RefSeq" id="WP_071164382.1">
    <property type="nucleotide sequence ID" value="NZ_CP017812.1"/>
</dbReference>
<dbReference type="PANTHER" id="PTHR42953">
    <property type="entry name" value="HIGH-AFFINITY ZINC UPTAKE SYSTEM PROTEIN ZNUA-RELATED"/>
    <property type="match status" value="1"/>
</dbReference>
<dbReference type="OrthoDB" id="9810636at2"/>
<evidence type="ECO:0000313" key="6">
    <source>
        <dbReference type="EMBL" id="AOZ72917.1"/>
    </source>
</evidence>
<evidence type="ECO:0008006" key="8">
    <source>
        <dbReference type="Google" id="ProtNLM"/>
    </source>
</evidence>
<sequence length="367" mass="39305">MKKALVVTFSAAALALAGCSSNAETSTTPEANGSTAKLSVLTSLYPLEFLAKEVGGNLVDVQTLAPAGVEPHDLELSPKQVNELGQAGAIVYMKGFQSAVDEAIAQTEASRAIDISEAAELMPATGEGHHHHHHDGDDHTAEGHDHEGEDHDHTAEGHDHEGEDHDHTAEGHDHEGETAEGHDHEEAGHDHDHENLPFDPHFWLDPNRMAKVATLIGDKFAEIDPTHAADFKANAAKTAGAMKALAEEAVKNTQTCEHRTFVTTHEAFGYFAKLTNLEQAGLSGLDPESSPSPARLAEISKLVKDKGLNTIFTEELVSPKVADTLAKDLGIKAEVLSPIETQTDPSKDYVDMFKGDVSELVKALNCK</sequence>
<protein>
    <recommendedName>
        <fullName evidence="8">Zinc ABC transporter substrate-binding protein</fullName>
    </recommendedName>
</protein>
<dbReference type="PROSITE" id="PS51257">
    <property type="entry name" value="PROKAR_LIPOPROTEIN"/>
    <property type="match status" value="1"/>
</dbReference>
<dbReference type="EMBL" id="CP017812">
    <property type="protein sequence ID" value="AOZ72917.1"/>
    <property type="molecule type" value="Genomic_DNA"/>
</dbReference>
<dbReference type="Gene3D" id="3.40.50.1980">
    <property type="entry name" value="Nitrogenase molybdenum iron protein domain"/>
    <property type="match status" value="3"/>
</dbReference>